<comment type="caution">
    <text evidence="2">The sequence shown here is derived from an EMBL/GenBank/DDBJ whole genome shotgun (WGS) entry which is preliminary data.</text>
</comment>
<protein>
    <submittedName>
        <fullName evidence="2">14022_t:CDS:1</fullName>
    </submittedName>
</protein>
<dbReference type="AlphaFoldDB" id="A0A9N8YMV8"/>
<evidence type="ECO:0000256" key="1">
    <source>
        <dbReference type="SAM" id="MobiDB-lite"/>
    </source>
</evidence>
<evidence type="ECO:0000313" key="3">
    <source>
        <dbReference type="Proteomes" id="UP000789375"/>
    </source>
</evidence>
<feature type="region of interest" description="Disordered" evidence="1">
    <location>
        <begin position="1"/>
        <end position="55"/>
    </location>
</feature>
<organism evidence="2 3">
    <name type="scientific">Funneliformis mosseae</name>
    <name type="common">Endomycorrhizal fungus</name>
    <name type="synonym">Glomus mosseae</name>
    <dbReference type="NCBI Taxonomy" id="27381"/>
    <lineage>
        <taxon>Eukaryota</taxon>
        <taxon>Fungi</taxon>
        <taxon>Fungi incertae sedis</taxon>
        <taxon>Mucoromycota</taxon>
        <taxon>Glomeromycotina</taxon>
        <taxon>Glomeromycetes</taxon>
        <taxon>Glomerales</taxon>
        <taxon>Glomeraceae</taxon>
        <taxon>Funneliformis</taxon>
    </lineage>
</organism>
<feature type="compositionally biased region" description="Low complexity" evidence="1">
    <location>
        <begin position="1"/>
        <end position="26"/>
    </location>
</feature>
<gene>
    <name evidence="2" type="ORF">FMOSSE_LOCUS78</name>
</gene>
<keyword evidence="3" id="KW-1185">Reference proteome</keyword>
<name>A0A9N8YMV8_FUNMO</name>
<dbReference type="Proteomes" id="UP000789375">
    <property type="component" value="Unassembled WGS sequence"/>
</dbReference>
<sequence>MQVMQQAQRQVTQQQSGQQATQMTQQLNPQMLQANFSRPTGPQVSSSPRPQQNQFRFNLNPMQQHVMNLLQISPETPLTEELLIKVNSFVSAN</sequence>
<proteinExistence type="predicted"/>
<dbReference type="EMBL" id="CAJVPP010000006">
    <property type="protein sequence ID" value="CAG8434391.1"/>
    <property type="molecule type" value="Genomic_DNA"/>
</dbReference>
<evidence type="ECO:0000313" key="2">
    <source>
        <dbReference type="EMBL" id="CAG8434391.1"/>
    </source>
</evidence>
<accession>A0A9N8YMV8</accession>
<feature type="compositionally biased region" description="Polar residues" evidence="1">
    <location>
        <begin position="27"/>
        <end position="55"/>
    </location>
</feature>
<reference evidence="2" key="1">
    <citation type="submission" date="2021-06" db="EMBL/GenBank/DDBJ databases">
        <authorList>
            <person name="Kallberg Y."/>
            <person name="Tangrot J."/>
            <person name="Rosling A."/>
        </authorList>
    </citation>
    <scope>NUCLEOTIDE SEQUENCE</scope>
    <source>
        <strain evidence="2">87-6 pot B 2015</strain>
    </source>
</reference>